<reference evidence="1 2" key="1">
    <citation type="journal article" date="2018" name="Front. Plant Sci.">
        <title>Red Clover (Trifolium pratense) and Zigzag Clover (T. medium) - A Picture of Genomic Similarities and Differences.</title>
        <authorList>
            <person name="Dluhosova J."/>
            <person name="Istvanek J."/>
            <person name="Nedelnik J."/>
            <person name="Repkova J."/>
        </authorList>
    </citation>
    <scope>NUCLEOTIDE SEQUENCE [LARGE SCALE GENOMIC DNA]</scope>
    <source>
        <strain evidence="2">cv. 10/8</strain>
        <tissue evidence="1">Leaf</tissue>
    </source>
</reference>
<dbReference type="PANTHER" id="PTHR43383:SF2">
    <property type="entry name" value="AMIDOHYDROLASE 2 FAMILY PROTEIN"/>
    <property type="match status" value="1"/>
</dbReference>
<dbReference type="SUPFAM" id="SSF51556">
    <property type="entry name" value="Metallo-dependent hydrolases"/>
    <property type="match status" value="1"/>
</dbReference>
<evidence type="ECO:0000313" key="1">
    <source>
        <dbReference type="EMBL" id="MCH98378.1"/>
    </source>
</evidence>
<proteinExistence type="predicted"/>
<organism evidence="1 2">
    <name type="scientific">Trifolium medium</name>
    <dbReference type="NCBI Taxonomy" id="97028"/>
    <lineage>
        <taxon>Eukaryota</taxon>
        <taxon>Viridiplantae</taxon>
        <taxon>Streptophyta</taxon>
        <taxon>Embryophyta</taxon>
        <taxon>Tracheophyta</taxon>
        <taxon>Spermatophyta</taxon>
        <taxon>Magnoliopsida</taxon>
        <taxon>eudicotyledons</taxon>
        <taxon>Gunneridae</taxon>
        <taxon>Pentapetalae</taxon>
        <taxon>rosids</taxon>
        <taxon>fabids</taxon>
        <taxon>Fabales</taxon>
        <taxon>Fabaceae</taxon>
        <taxon>Papilionoideae</taxon>
        <taxon>50 kb inversion clade</taxon>
        <taxon>NPAAA clade</taxon>
        <taxon>Hologalegina</taxon>
        <taxon>IRL clade</taxon>
        <taxon>Trifolieae</taxon>
        <taxon>Trifolium</taxon>
    </lineage>
</organism>
<dbReference type="Gene3D" id="3.20.20.140">
    <property type="entry name" value="Metal-dependent hydrolases"/>
    <property type="match status" value="1"/>
</dbReference>
<accession>A0A392NGZ6</accession>
<dbReference type="InterPro" id="IPR032466">
    <property type="entry name" value="Metal_Hydrolase"/>
</dbReference>
<feature type="non-terminal residue" evidence="1">
    <location>
        <position position="1"/>
    </location>
</feature>
<dbReference type="Proteomes" id="UP000265520">
    <property type="component" value="Unassembled WGS sequence"/>
</dbReference>
<comment type="caution">
    <text evidence="1">The sequence shown here is derived from an EMBL/GenBank/DDBJ whole genome shotgun (WGS) entry which is preliminary data.</text>
</comment>
<dbReference type="EMBL" id="LXQA010037439">
    <property type="protein sequence ID" value="MCH98378.1"/>
    <property type="molecule type" value="Genomic_DNA"/>
</dbReference>
<protein>
    <submittedName>
        <fullName evidence="1">Protein fluG-like</fullName>
    </submittedName>
</protein>
<dbReference type="PANTHER" id="PTHR43383">
    <property type="entry name" value="NODULIN 6"/>
    <property type="match status" value="1"/>
</dbReference>
<evidence type="ECO:0000313" key="2">
    <source>
        <dbReference type="Proteomes" id="UP000265520"/>
    </source>
</evidence>
<name>A0A392NGZ6_9FABA</name>
<gene>
    <name evidence="1" type="ORF">A2U01_0019380</name>
</gene>
<dbReference type="AlphaFoldDB" id="A0A392NGZ6"/>
<sequence>VMFSTDAYAFPELFYLGAKNAREVVFTVLRDSCIDGDITVPEAVEVAKDLFARNSINFYKIAN</sequence>
<keyword evidence="2" id="KW-1185">Reference proteome</keyword>